<protein>
    <submittedName>
        <fullName evidence="12">Hemolysin activation/secretion protein</fullName>
    </submittedName>
</protein>
<dbReference type="RefSeq" id="WP_092350942.1">
    <property type="nucleotide sequence ID" value="NZ_FNQN01000016.1"/>
</dbReference>
<dbReference type="Proteomes" id="UP000199409">
    <property type="component" value="Unassembled WGS sequence"/>
</dbReference>
<evidence type="ECO:0000313" key="12">
    <source>
        <dbReference type="EMBL" id="SEA82990.1"/>
    </source>
</evidence>
<dbReference type="PROSITE" id="PS51779">
    <property type="entry name" value="POTRA"/>
    <property type="match status" value="1"/>
</dbReference>
<accession>A0A1H4EEH3</accession>
<gene>
    <name evidence="12" type="ORF">SAMN05660420_03336</name>
</gene>
<dbReference type="GO" id="GO:0008320">
    <property type="term" value="F:protein transmembrane transporter activity"/>
    <property type="evidence" value="ECO:0007669"/>
    <property type="project" value="TreeGrafter"/>
</dbReference>
<dbReference type="OrthoDB" id="9760658at2"/>
<comment type="similarity">
    <text evidence="2">Belongs to the TPS (TC 1.B.20) family.</text>
</comment>
<evidence type="ECO:0000256" key="3">
    <source>
        <dbReference type="ARBA" id="ARBA00022448"/>
    </source>
</evidence>
<dbReference type="InterPro" id="IPR005565">
    <property type="entry name" value="Hemolysn_activator_HlyB_C"/>
</dbReference>
<evidence type="ECO:0000256" key="8">
    <source>
        <dbReference type="ARBA" id="ARBA00023237"/>
    </source>
</evidence>
<keyword evidence="6" id="KW-0653">Protein transport</keyword>
<dbReference type="Pfam" id="PF08479">
    <property type="entry name" value="POTRA_2"/>
    <property type="match status" value="1"/>
</dbReference>
<dbReference type="Gene3D" id="2.40.160.50">
    <property type="entry name" value="membrane protein fhac: a member of the omp85/tpsb transporter family"/>
    <property type="match status" value="1"/>
</dbReference>
<dbReference type="GO" id="GO:0046819">
    <property type="term" value="P:protein secretion by the type V secretion system"/>
    <property type="evidence" value="ECO:0007669"/>
    <property type="project" value="TreeGrafter"/>
</dbReference>
<name>A0A1H4EEH3_9BACT</name>
<dbReference type="STRING" id="37625.SAMN05660420_03336"/>
<dbReference type="Pfam" id="PF03865">
    <property type="entry name" value="ShlB"/>
    <property type="match status" value="1"/>
</dbReference>
<evidence type="ECO:0000259" key="11">
    <source>
        <dbReference type="PROSITE" id="PS51779"/>
    </source>
</evidence>
<feature type="region of interest" description="Disordered" evidence="9">
    <location>
        <begin position="55"/>
        <end position="75"/>
    </location>
</feature>
<keyword evidence="4" id="KW-1134">Transmembrane beta strand</keyword>
<feature type="compositionally biased region" description="Acidic residues" evidence="9">
    <location>
        <begin position="57"/>
        <end position="66"/>
    </location>
</feature>
<evidence type="ECO:0000256" key="2">
    <source>
        <dbReference type="ARBA" id="ARBA00009055"/>
    </source>
</evidence>
<feature type="domain" description="POTRA" evidence="11">
    <location>
        <begin position="80"/>
        <end position="155"/>
    </location>
</feature>
<evidence type="ECO:0000256" key="7">
    <source>
        <dbReference type="ARBA" id="ARBA00023136"/>
    </source>
</evidence>
<keyword evidence="7" id="KW-0472">Membrane</keyword>
<organism evidence="12 13">
    <name type="scientific">Desulfuromusa kysingii</name>
    <dbReference type="NCBI Taxonomy" id="37625"/>
    <lineage>
        <taxon>Bacteria</taxon>
        <taxon>Pseudomonadati</taxon>
        <taxon>Thermodesulfobacteriota</taxon>
        <taxon>Desulfuromonadia</taxon>
        <taxon>Desulfuromonadales</taxon>
        <taxon>Geopsychrobacteraceae</taxon>
        <taxon>Desulfuromusa</taxon>
    </lineage>
</organism>
<dbReference type="InterPro" id="IPR013686">
    <property type="entry name" value="Polypept-transport_assoc_ShlB"/>
</dbReference>
<keyword evidence="10" id="KW-0732">Signal</keyword>
<proteinExistence type="inferred from homology"/>
<evidence type="ECO:0000256" key="4">
    <source>
        <dbReference type="ARBA" id="ARBA00022452"/>
    </source>
</evidence>
<dbReference type="PANTHER" id="PTHR34597">
    <property type="entry name" value="SLR1661 PROTEIN"/>
    <property type="match status" value="1"/>
</dbReference>
<evidence type="ECO:0000256" key="9">
    <source>
        <dbReference type="SAM" id="MobiDB-lite"/>
    </source>
</evidence>
<dbReference type="GO" id="GO:0098046">
    <property type="term" value="C:type V protein secretion system complex"/>
    <property type="evidence" value="ECO:0007669"/>
    <property type="project" value="TreeGrafter"/>
</dbReference>
<dbReference type="GO" id="GO:0009279">
    <property type="term" value="C:cell outer membrane"/>
    <property type="evidence" value="ECO:0007669"/>
    <property type="project" value="UniProtKB-SubCell"/>
</dbReference>
<keyword evidence="13" id="KW-1185">Reference proteome</keyword>
<keyword evidence="8" id="KW-0998">Cell outer membrane</keyword>
<dbReference type="EMBL" id="FNQN01000016">
    <property type="protein sequence ID" value="SEA82990.1"/>
    <property type="molecule type" value="Genomic_DNA"/>
</dbReference>
<dbReference type="InterPro" id="IPR034746">
    <property type="entry name" value="POTRA"/>
</dbReference>
<dbReference type="Gene3D" id="3.10.20.310">
    <property type="entry name" value="membrane protein fhac"/>
    <property type="match status" value="1"/>
</dbReference>
<dbReference type="AlphaFoldDB" id="A0A1H4EEH3"/>
<evidence type="ECO:0000256" key="10">
    <source>
        <dbReference type="SAM" id="SignalP"/>
    </source>
</evidence>
<dbReference type="PANTHER" id="PTHR34597:SF1">
    <property type="entry name" value="HEME_HEMOPEXIN TRANSPORTER PROTEIN HUXB"/>
    <property type="match status" value="1"/>
</dbReference>
<feature type="chain" id="PRO_5011604480" evidence="10">
    <location>
        <begin position="23"/>
        <end position="555"/>
    </location>
</feature>
<reference evidence="12 13" key="1">
    <citation type="submission" date="2016-10" db="EMBL/GenBank/DDBJ databases">
        <authorList>
            <person name="de Groot N.N."/>
        </authorList>
    </citation>
    <scope>NUCLEOTIDE SEQUENCE [LARGE SCALE GENOMIC DNA]</scope>
    <source>
        <strain evidence="12 13">DSM 7343</strain>
    </source>
</reference>
<feature type="signal peptide" evidence="10">
    <location>
        <begin position="1"/>
        <end position="22"/>
    </location>
</feature>
<dbReference type="InterPro" id="IPR051544">
    <property type="entry name" value="TPS_OM_transporter"/>
</dbReference>
<comment type="subcellular location">
    <subcellularLocation>
        <location evidence="1">Cell outer membrane</location>
    </subcellularLocation>
</comment>
<evidence type="ECO:0000256" key="6">
    <source>
        <dbReference type="ARBA" id="ARBA00022927"/>
    </source>
</evidence>
<sequence>MKIIKICLLLMTCGLLTFPVVAADLGSVETGVVHKHSDDLQEYYRLEKLIKEKGSADEEAQIDDETDRSVPPRPENGTRILINEIVTDPSEILSDAEIEQITSSYKGSVRSINDLFEMVDKLNALYRDKGFVTAKALLPPQKVENGVVKIRLVEGRVGNVLVEGNQHTRDSFVLNRFTLNQGELVRLDTLEQELIFFNAVNDIRIRATLRPGEATGETDLILNAEEPRNYEVSILSDNAGTETVGEERIGMKLASYSLLGFRDALIVSGYLSEGSKTLSAGYSVPINTLGSKLSIGYGLNRVEIQSGPFSDLDIGGDSYSYNINIDHPLIANQMSSMNLFAGYQYNNSNTDFSGVRIAQTKVDTFPFGFDYKRIDSRGLWYVRNTVTYGEERDVNDDNHFFLYKLDLVRSFVHNREVFSLIRANGQLSSHHPLVSTQQFQVGGLSSVRGYAEGYLVGDEGYFVSAETKFPLPFTEGSWREKVKGAVFIDHGAAFPYKGNNLSSNHEDFIIGTGIGLSINWSQYLTGRIDLGFPLAKHGDDIDSFRIHFTLQSMVF</sequence>
<keyword evidence="3" id="KW-0813">Transport</keyword>
<evidence type="ECO:0000313" key="13">
    <source>
        <dbReference type="Proteomes" id="UP000199409"/>
    </source>
</evidence>
<evidence type="ECO:0000256" key="1">
    <source>
        <dbReference type="ARBA" id="ARBA00004442"/>
    </source>
</evidence>
<evidence type="ECO:0000256" key="5">
    <source>
        <dbReference type="ARBA" id="ARBA00022692"/>
    </source>
</evidence>
<keyword evidence="5" id="KW-0812">Transmembrane</keyword>